<evidence type="ECO:0000313" key="2">
    <source>
        <dbReference type="Proteomes" id="UP000005737"/>
    </source>
</evidence>
<evidence type="ECO:0000313" key="1">
    <source>
        <dbReference type="EMBL" id="EHQ07068.1"/>
    </source>
</evidence>
<keyword evidence="2" id="KW-1185">Reference proteome</keyword>
<dbReference type="Pfam" id="PF13146">
    <property type="entry name" value="TRL"/>
    <property type="match status" value="1"/>
</dbReference>
<dbReference type="PROSITE" id="PS51257">
    <property type="entry name" value="PROKAR_LIPOPROTEIN"/>
    <property type="match status" value="1"/>
</dbReference>
<name>H2CIQ2_9LEPT</name>
<dbReference type="EMBL" id="JH597773">
    <property type="protein sequence ID" value="EHQ07068.1"/>
    <property type="molecule type" value="Genomic_DNA"/>
</dbReference>
<dbReference type="AlphaFoldDB" id="H2CIQ2"/>
<dbReference type="RefSeq" id="WP_002772790.1">
    <property type="nucleotide sequence ID" value="NZ_JH597773.1"/>
</dbReference>
<gene>
    <name evidence="1" type="ORF">Lepil_2393</name>
</gene>
<accession>H2CIQ2</accession>
<evidence type="ECO:0008006" key="3">
    <source>
        <dbReference type="Google" id="ProtNLM"/>
    </source>
</evidence>
<dbReference type="InterPro" id="IPR025113">
    <property type="entry name" value="TRL-like"/>
</dbReference>
<dbReference type="HOGENOM" id="CLU_2001049_0_0_12"/>
<reference evidence="1 2" key="1">
    <citation type="submission" date="2011-10" db="EMBL/GenBank/DDBJ databases">
        <title>The Improved High-Quality Draft genome of Leptonema illini DSM 21528.</title>
        <authorList>
            <consortium name="US DOE Joint Genome Institute (JGI-PGF)"/>
            <person name="Lucas S."/>
            <person name="Copeland A."/>
            <person name="Lapidus A."/>
            <person name="Glavina del Rio T."/>
            <person name="Dalin E."/>
            <person name="Tice H."/>
            <person name="Bruce D."/>
            <person name="Goodwin L."/>
            <person name="Pitluck S."/>
            <person name="Peters L."/>
            <person name="Mikhailova N."/>
            <person name="Held B."/>
            <person name="Kyrpides N."/>
            <person name="Mavromatis K."/>
            <person name="Ivanova N."/>
            <person name="Markowitz V."/>
            <person name="Cheng J.-F."/>
            <person name="Hugenholtz P."/>
            <person name="Woyke T."/>
            <person name="Wu D."/>
            <person name="Gronow S."/>
            <person name="Wellnitz S."/>
            <person name="Brambilla E.-M."/>
            <person name="Klenk H.-P."/>
            <person name="Eisen J.A."/>
        </authorList>
    </citation>
    <scope>NUCLEOTIDE SEQUENCE [LARGE SCALE GENOMIC DNA]</scope>
    <source>
        <strain evidence="1 2">DSM 21528</strain>
    </source>
</reference>
<dbReference type="Proteomes" id="UP000005737">
    <property type="component" value="Unassembled WGS sequence"/>
</dbReference>
<proteinExistence type="predicted"/>
<sequence>MIRSLAPRSFSPARILTIFLTGMIFAGLLSSCAALDNQNAYTPPAGYIYQSNTMNVMMAPGSEIGSRTGEACAESYLGLVSTGEAGVKQAAAAGAILNVKAIDFRIVRFFGIGYVKICTIAYGD</sequence>
<protein>
    <recommendedName>
        <fullName evidence="3">TRL-like family protein</fullName>
    </recommendedName>
</protein>
<organism evidence="1 2">
    <name type="scientific">Leptonema illini DSM 21528</name>
    <dbReference type="NCBI Taxonomy" id="929563"/>
    <lineage>
        <taxon>Bacteria</taxon>
        <taxon>Pseudomonadati</taxon>
        <taxon>Spirochaetota</taxon>
        <taxon>Spirochaetia</taxon>
        <taxon>Leptospirales</taxon>
        <taxon>Leptospiraceae</taxon>
        <taxon>Leptonema</taxon>
    </lineage>
</organism>